<accession>A0A0B7NXF8</accession>
<evidence type="ECO:0000256" key="1">
    <source>
        <dbReference type="SAM" id="Phobius"/>
    </source>
</evidence>
<keyword evidence="1" id="KW-1133">Transmembrane helix</keyword>
<organism evidence="2">
    <name type="scientific">Propionibacterium freudenreichii subsp. freudenreichii</name>
    <dbReference type="NCBI Taxonomy" id="66712"/>
    <lineage>
        <taxon>Bacteria</taxon>
        <taxon>Bacillati</taxon>
        <taxon>Actinomycetota</taxon>
        <taxon>Actinomycetes</taxon>
        <taxon>Propionibacteriales</taxon>
        <taxon>Propionibacteriaceae</taxon>
        <taxon>Propionibacterium</taxon>
    </lineage>
</organism>
<proteinExistence type="predicted"/>
<dbReference type="AlphaFoldDB" id="A0A0B7NXF8"/>
<reference evidence="2" key="1">
    <citation type="submission" date="2014-08" db="EMBL/GenBank/DDBJ databases">
        <authorList>
            <person name="Falentin Helene"/>
        </authorList>
    </citation>
    <scope>NUCLEOTIDE SEQUENCE</scope>
</reference>
<feature type="transmembrane region" description="Helical" evidence="1">
    <location>
        <begin position="14"/>
        <end position="34"/>
    </location>
</feature>
<protein>
    <submittedName>
        <fullName evidence="2">Uncharacterized protein</fullName>
    </submittedName>
</protein>
<sequence>MAEASSLRPPRSPLLPAVLVLVVLVAIAAVLPGMRARMREDIPRDDVAASQGFIDWAVGSTLQRSGAVGVTALRLTDFALEVTVRTGDGAEQRWRALPQKPVDLVANQPLTPTNGVVSGDGFAPSALMAAWTDLRGQDDQCEASDAQVDATVSWGGAIRYTSRCNSPEAQASTNLIKGFSSPNRIGVANVYELDSFAAGTSLEIVLRQLRQLAPGGQVGQLTVLADAGSATAGLGITGGSCGVEALWRQAEPDGTNTWLRQSRLCSAADGTMLPTTTLDAPADAAQLEAHRFDINAVDVASLVGHLQTTGLPAQQGSASVVQVAWSDRFNEVVARVSSGTGSDARTGWYSLTGEQLAMDAG</sequence>
<evidence type="ECO:0000313" key="2">
    <source>
        <dbReference type="EMBL" id="CEP27646.1"/>
    </source>
</evidence>
<gene>
    <name evidence="2" type="ORF">PFCIRM138_04550</name>
</gene>
<dbReference type="EMBL" id="LM676439">
    <property type="protein sequence ID" value="CEP27646.1"/>
    <property type="molecule type" value="Genomic_DNA"/>
</dbReference>
<keyword evidence="1" id="KW-0472">Membrane</keyword>
<keyword evidence="1" id="KW-0812">Transmembrane</keyword>
<name>A0A0B7NXF8_PROFF</name>